<dbReference type="EMBL" id="JALJOU010000027">
    <property type="protein sequence ID" value="KAK9835986.1"/>
    <property type="molecule type" value="Genomic_DNA"/>
</dbReference>
<reference evidence="2 3" key="1">
    <citation type="journal article" date="2024" name="Nat. Commun.">
        <title>Phylogenomics reveals the evolutionary origins of lichenization in chlorophyte algae.</title>
        <authorList>
            <person name="Puginier C."/>
            <person name="Libourel C."/>
            <person name="Otte J."/>
            <person name="Skaloud P."/>
            <person name="Haon M."/>
            <person name="Grisel S."/>
            <person name="Petersen M."/>
            <person name="Berrin J.G."/>
            <person name="Delaux P.M."/>
            <person name="Dal Grande F."/>
            <person name="Keller J."/>
        </authorList>
    </citation>
    <scope>NUCLEOTIDE SEQUENCE [LARGE SCALE GENOMIC DNA]</scope>
    <source>
        <strain evidence="2 3">SAG 245.80</strain>
    </source>
</reference>
<keyword evidence="3" id="KW-1185">Reference proteome</keyword>
<evidence type="ECO:0000313" key="2">
    <source>
        <dbReference type="EMBL" id="KAK9835986.1"/>
    </source>
</evidence>
<gene>
    <name evidence="2" type="ORF">WJX81_003980</name>
</gene>
<accession>A0AAW1RRG2</accession>
<evidence type="ECO:0000313" key="3">
    <source>
        <dbReference type="Proteomes" id="UP001445335"/>
    </source>
</evidence>
<comment type="caution">
    <text evidence="2">The sequence shown here is derived from an EMBL/GenBank/DDBJ whole genome shotgun (WGS) entry which is preliminary data.</text>
</comment>
<sequence>MRRGRRCERLTPAGMQSSASDQAHALLPNDELLPRVLRSWRAWLPRGKALLPHGARHALDAAGACFGALPDHAGAGVLWRWGMLAFLTLHTLAAAPRGYQAANALAALLLQLCRAVRAALMQLCRLVGP</sequence>
<evidence type="ECO:0000256" key="1">
    <source>
        <dbReference type="SAM" id="MobiDB-lite"/>
    </source>
</evidence>
<protein>
    <submittedName>
        <fullName evidence="2">Uncharacterized protein</fullName>
    </submittedName>
</protein>
<name>A0AAW1RRG2_9CHLO</name>
<feature type="region of interest" description="Disordered" evidence="1">
    <location>
        <begin position="1"/>
        <end position="20"/>
    </location>
</feature>
<dbReference type="Proteomes" id="UP001445335">
    <property type="component" value="Unassembled WGS sequence"/>
</dbReference>
<dbReference type="AlphaFoldDB" id="A0AAW1RRG2"/>
<proteinExistence type="predicted"/>
<organism evidence="2 3">
    <name type="scientific">Elliptochloris bilobata</name>
    <dbReference type="NCBI Taxonomy" id="381761"/>
    <lineage>
        <taxon>Eukaryota</taxon>
        <taxon>Viridiplantae</taxon>
        <taxon>Chlorophyta</taxon>
        <taxon>core chlorophytes</taxon>
        <taxon>Trebouxiophyceae</taxon>
        <taxon>Trebouxiophyceae incertae sedis</taxon>
        <taxon>Elliptochloris clade</taxon>
        <taxon>Elliptochloris</taxon>
    </lineage>
</organism>